<evidence type="ECO:0000313" key="1">
    <source>
        <dbReference type="EMBL" id="PPQ71054.1"/>
    </source>
</evidence>
<comment type="caution">
    <text evidence="1">The sequence shown here is derived from an EMBL/GenBank/DDBJ whole genome shotgun (WGS) entry which is preliminary data.</text>
</comment>
<dbReference type="AlphaFoldDB" id="A0A409VXQ8"/>
<organism evidence="1 2">
    <name type="scientific">Gymnopilus dilepis</name>
    <dbReference type="NCBI Taxonomy" id="231916"/>
    <lineage>
        <taxon>Eukaryota</taxon>
        <taxon>Fungi</taxon>
        <taxon>Dikarya</taxon>
        <taxon>Basidiomycota</taxon>
        <taxon>Agaricomycotina</taxon>
        <taxon>Agaricomycetes</taxon>
        <taxon>Agaricomycetidae</taxon>
        <taxon>Agaricales</taxon>
        <taxon>Agaricineae</taxon>
        <taxon>Hymenogastraceae</taxon>
        <taxon>Gymnopilus</taxon>
    </lineage>
</organism>
<evidence type="ECO:0000313" key="2">
    <source>
        <dbReference type="Proteomes" id="UP000284706"/>
    </source>
</evidence>
<protein>
    <submittedName>
        <fullName evidence="1">Uncharacterized protein</fullName>
    </submittedName>
</protein>
<dbReference type="STRING" id="231916.A0A409VXQ8"/>
<proteinExistence type="predicted"/>
<dbReference type="Proteomes" id="UP000284706">
    <property type="component" value="Unassembled WGS sequence"/>
</dbReference>
<dbReference type="EMBL" id="NHYE01005517">
    <property type="protein sequence ID" value="PPQ71054.1"/>
    <property type="molecule type" value="Genomic_DNA"/>
</dbReference>
<reference evidence="1 2" key="1">
    <citation type="journal article" date="2018" name="Evol. Lett.">
        <title>Horizontal gene cluster transfer increased hallucinogenic mushroom diversity.</title>
        <authorList>
            <person name="Reynolds H.T."/>
            <person name="Vijayakumar V."/>
            <person name="Gluck-Thaler E."/>
            <person name="Korotkin H.B."/>
            <person name="Matheny P.B."/>
            <person name="Slot J.C."/>
        </authorList>
    </citation>
    <scope>NUCLEOTIDE SEQUENCE [LARGE SCALE GENOMIC DNA]</scope>
    <source>
        <strain evidence="1 2">SRW20</strain>
    </source>
</reference>
<gene>
    <name evidence="1" type="ORF">CVT26_011456</name>
</gene>
<dbReference type="Gene3D" id="1.20.1280.50">
    <property type="match status" value="1"/>
</dbReference>
<dbReference type="InParanoid" id="A0A409VXQ8"/>
<keyword evidence="2" id="KW-1185">Reference proteome</keyword>
<sequence length="499" mass="57314">MSTQPPTLYSSHSINSRNGSLTTTILLHIFSMVLENAPMILPPTMDDPRMALMRVCRRWYYLVCTTPQFWNSLVVYPAPMANGLALVSLFHTFVQRSGNLPLNLYFQTDFHRRNREPFSDLGVEDQLIGSGLISVVDDAIRPYADRIRQLSIVLSMRMSFNFFTSLSIWSFLSLESIQITVVNDVGSPLSSFTIIDYRPFPSLQRLWPAVMPLRRGIAQVFNVPMAWRSITKLNLGNIYIPLDLFMRLLYLTRKSLSAGYFCVELKKNSRRLVDARYKRPFTMLDLSEFRIRVVDAVRCPTFLNHVGLPFIRRLQVEHRSKKAPLYWDIEIYIKWLLPWGKTLKTLKFASFLSPGQNAVLVYHSAKYHQIPYHELAEFLSTLSSLKTLSIPIGIRVHHPILNYISTRKLLPQLEDLELWVDSDRYYVLEMVRARNAGSSMSDEVLMHRVVLWLPHSSSPSEKQLRTVANSLNLSQGFEVSFTPPCPVDPCSSSNCILSA</sequence>
<dbReference type="OrthoDB" id="2886183at2759"/>
<name>A0A409VXQ8_9AGAR</name>
<accession>A0A409VXQ8</accession>